<keyword evidence="10" id="KW-1185">Reference proteome</keyword>
<accession>A0AAQ3SBG5</accession>
<dbReference type="PRINTS" id="PR01000">
    <property type="entry name" value="SREBPS2PTASE"/>
</dbReference>
<evidence type="ECO:0000313" key="10">
    <source>
        <dbReference type="Proteomes" id="UP001374535"/>
    </source>
</evidence>
<evidence type="ECO:0000256" key="4">
    <source>
        <dbReference type="ARBA" id="ARBA00022989"/>
    </source>
</evidence>
<keyword evidence="5 7" id="KW-0472">Membrane</keyword>
<evidence type="ECO:0000256" key="7">
    <source>
        <dbReference type="SAM" id="Phobius"/>
    </source>
</evidence>
<dbReference type="GO" id="GO:0031293">
    <property type="term" value="P:membrane protein intracellular domain proteolysis"/>
    <property type="evidence" value="ECO:0007669"/>
    <property type="project" value="TreeGrafter"/>
</dbReference>
<dbReference type="GO" id="GO:0016020">
    <property type="term" value="C:membrane"/>
    <property type="evidence" value="ECO:0007669"/>
    <property type="project" value="InterPro"/>
</dbReference>
<feature type="transmembrane region" description="Helical" evidence="7">
    <location>
        <begin position="172"/>
        <end position="191"/>
    </location>
</feature>
<evidence type="ECO:0000256" key="5">
    <source>
        <dbReference type="ARBA" id="ARBA00023136"/>
    </source>
</evidence>
<dbReference type="InterPro" id="IPR008915">
    <property type="entry name" value="Peptidase_M50"/>
</dbReference>
<keyword evidence="4 7" id="KW-1133">Transmembrane helix</keyword>
<feature type="domain" description="Peptidase M50" evidence="8">
    <location>
        <begin position="145"/>
        <end position="593"/>
    </location>
</feature>
<evidence type="ECO:0000256" key="2">
    <source>
        <dbReference type="ARBA" id="ARBA00009989"/>
    </source>
</evidence>
<dbReference type="SUPFAM" id="SSF50156">
    <property type="entry name" value="PDZ domain-like"/>
    <property type="match status" value="1"/>
</dbReference>
<dbReference type="GO" id="GO:0012505">
    <property type="term" value="C:endomembrane system"/>
    <property type="evidence" value="ECO:0007669"/>
    <property type="project" value="UniProtKB-SubCell"/>
</dbReference>
<evidence type="ECO:0000313" key="9">
    <source>
        <dbReference type="EMBL" id="WVZ22846.1"/>
    </source>
</evidence>
<sequence length="621" mass="69195">KTKRNAIEVMEEVEGRRIRRYVPQRLSRRRLLPLHSSSSSSSSSNISNTVSCCYCDYKVSSFNTPLFLLGRRYSRFFKIWFSIGVGFGLSALFGVSVILLWELARTLQLCGGSIKLGNFASTWLFGLPPLLPGLSLSLADVGYACVSTIISVSVHEFGHAVAAASEGIQIEYIAIFIAILFPGALVAYELFQTVPHWTALRVYSAGIWHNAVIPNRLLEVFERPGLSLPIPLLRNPTSNSSLWHAEASNIELNQFGEIIYHIMLCGLRTGIILLALDLVSLLQQLSQSHGTFFKSFQVLNVPPTSPLSGYLAPGDVILSIDDVTIRNAQEWLKLNTLTYNVKLNNVNLSHRTGELETVNKMKGYCVPSFMMEEIKITKWLGNQHVCPGEFTAFVKLCSANVTLHDGQNKTDLLNIGRSMYCLKAKDVVKRKRCGDDRGLATLRGGGCTCLQDEFCLAPVQEPGLVWVEIAYSSPSRECLSHEQNRFPFSKTSGVKATNCGGTFIFVGDVVSMAHSIKLTSYQPRWGPQIVAYFPSILEMILIWTFHTSLALALFNALPVSDEHVLPYVYLLDGEYILDATLCHFTSLSSRKRKKVLRVCLLGGSLVSIIICFRELLQFYFF</sequence>
<dbReference type="InterPro" id="IPR036034">
    <property type="entry name" value="PDZ_sf"/>
</dbReference>
<dbReference type="Proteomes" id="UP001374535">
    <property type="component" value="Chromosome 1"/>
</dbReference>
<dbReference type="InterPro" id="IPR001193">
    <property type="entry name" value="MBTPS2"/>
</dbReference>
<dbReference type="PANTHER" id="PTHR13325:SF3">
    <property type="entry name" value="MEMBRANE-BOUND TRANSCRIPTION FACTOR SITE-2 PROTEASE"/>
    <property type="match status" value="1"/>
</dbReference>
<dbReference type="GO" id="GO:1905897">
    <property type="term" value="P:regulation of response to endoplasmic reticulum stress"/>
    <property type="evidence" value="ECO:0007669"/>
    <property type="project" value="TreeGrafter"/>
</dbReference>
<protein>
    <recommendedName>
        <fullName evidence="6">Endopeptidase S2P</fullName>
    </recommendedName>
</protein>
<evidence type="ECO:0000256" key="1">
    <source>
        <dbReference type="ARBA" id="ARBA00004127"/>
    </source>
</evidence>
<keyword evidence="3 7" id="KW-0812">Transmembrane</keyword>
<gene>
    <name evidence="9" type="ORF">V8G54_001390</name>
</gene>
<evidence type="ECO:0000256" key="3">
    <source>
        <dbReference type="ARBA" id="ARBA00022692"/>
    </source>
</evidence>
<name>A0AAQ3SBG5_VIGMU</name>
<feature type="transmembrane region" description="Helical" evidence="7">
    <location>
        <begin position="79"/>
        <end position="101"/>
    </location>
</feature>
<dbReference type="GO" id="GO:0005737">
    <property type="term" value="C:cytoplasm"/>
    <property type="evidence" value="ECO:0007669"/>
    <property type="project" value="TreeGrafter"/>
</dbReference>
<evidence type="ECO:0000259" key="8">
    <source>
        <dbReference type="Pfam" id="PF02163"/>
    </source>
</evidence>
<comment type="similarity">
    <text evidence="2">Belongs to the peptidase M50A family.</text>
</comment>
<dbReference type="GO" id="GO:0004222">
    <property type="term" value="F:metalloendopeptidase activity"/>
    <property type="evidence" value="ECO:0007669"/>
    <property type="project" value="InterPro"/>
</dbReference>
<dbReference type="AlphaFoldDB" id="A0AAQ3SBG5"/>
<evidence type="ECO:0000256" key="6">
    <source>
        <dbReference type="ARBA" id="ARBA00032658"/>
    </source>
</evidence>
<feature type="transmembrane region" description="Helical" evidence="7">
    <location>
        <begin position="598"/>
        <end position="620"/>
    </location>
</feature>
<feature type="non-terminal residue" evidence="9">
    <location>
        <position position="1"/>
    </location>
</feature>
<organism evidence="9 10">
    <name type="scientific">Vigna mungo</name>
    <name type="common">Black gram</name>
    <name type="synonym">Phaseolus mungo</name>
    <dbReference type="NCBI Taxonomy" id="3915"/>
    <lineage>
        <taxon>Eukaryota</taxon>
        <taxon>Viridiplantae</taxon>
        <taxon>Streptophyta</taxon>
        <taxon>Embryophyta</taxon>
        <taxon>Tracheophyta</taxon>
        <taxon>Spermatophyta</taxon>
        <taxon>Magnoliopsida</taxon>
        <taxon>eudicotyledons</taxon>
        <taxon>Gunneridae</taxon>
        <taxon>Pentapetalae</taxon>
        <taxon>rosids</taxon>
        <taxon>fabids</taxon>
        <taxon>Fabales</taxon>
        <taxon>Fabaceae</taxon>
        <taxon>Papilionoideae</taxon>
        <taxon>50 kb inversion clade</taxon>
        <taxon>NPAAA clade</taxon>
        <taxon>indigoferoid/millettioid clade</taxon>
        <taxon>Phaseoleae</taxon>
        <taxon>Vigna</taxon>
    </lineage>
</organism>
<comment type="subcellular location">
    <subcellularLocation>
        <location evidence="1">Endomembrane system</location>
        <topology evidence="1">Multi-pass membrane protein</topology>
    </subcellularLocation>
</comment>
<dbReference type="PANTHER" id="PTHR13325">
    <property type="entry name" value="PROTEASE M50 MEMBRANE-BOUND TRANSCRIPTION FACTOR SITE 2 PROTEASE"/>
    <property type="match status" value="1"/>
</dbReference>
<reference evidence="9 10" key="1">
    <citation type="journal article" date="2023" name="Life. Sci Alliance">
        <title>Evolutionary insights into 3D genome organization and epigenetic landscape of Vigna mungo.</title>
        <authorList>
            <person name="Junaid A."/>
            <person name="Singh B."/>
            <person name="Bhatia S."/>
        </authorList>
    </citation>
    <scope>NUCLEOTIDE SEQUENCE [LARGE SCALE GENOMIC DNA]</scope>
    <source>
        <strain evidence="9">Urdbean</strain>
    </source>
</reference>
<dbReference type="EMBL" id="CP144700">
    <property type="protein sequence ID" value="WVZ22846.1"/>
    <property type="molecule type" value="Genomic_DNA"/>
</dbReference>
<dbReference type="Pfam" id="PF02163">
    <property type="entry name" value="Peptidase_M50"/>
    <property type="match status" value="1"/>
</dbReference>
<proteinExistence type="inferred from homology"/>